<feature type="domain" description="Fibronectin type-III" evidence="4">
    <location>
        <begin position="1290"/>
        <end position="1384"/>
    </location>
</feature>
<protein>
    <submittedName>
        <fullName evidence="5">Titin</fullName>
    </submittedName>
</protein>
<evidence type="ECO:0000256" key="3">
    <source>
        <dbReference type="SAM" id="Phobius"/>
    </source>
</evidence>
<feature type="transmembrane region" description="Helical" evidence="3">
    <location>
        <begin position="21"/>
        <end position="45"/>
    </location>
</feature>
<dbReference type="Proteomes" id="UP000186817">
    <property type="component" value="Unassembled WGS sequence"/>
</dbReference>
<comment type="caution">
    <text evidence="5">The sequence shown here is derived from an EMBL/GenBank/DDBJ whole genome shotgun (WGS) entry which is preliminary data.</text>
</comment>
<proteinExistence type="predicted"/>
<dbReference type="InterPro" id="IPR050964">
    <property type="entry name" value="Striated_Muscle_Regulatory"/>
</dbReference>
<reference evidence="5 6" key="1">
    <citation type="submission" date="2016-02" db="EMBL/GenBank/DDBJ databases">
        <title>Genome analysis of coral dinoflagellate symbionts highlights evolutionary adaptations to a symbiotic lifestyle.</title>
        <authorList>
            <person name="Aranda M."/>
            <person name="Li Y."/>
            <person name="Liew Y.J."/>
            <person name="Baumgarten S."/>
            <person name="Simakov O."/>
            <person name="Wilson M."/>
            <person name="Piel J."/>
            <person name="Ashoor H."/>
            <person name="Bougouffa S."/>
            <person name="Bajic V.B."/>
            <person name="Ryu T."/>
            <person name="Ravasi T."/>
            <person name="Bayer T."/>
            <person name="Micklem G."/>
            <person name="Kim H."/>
            <person name="Bhak J."/>
            <person name="Lajeunesse T.C."/>
            <person name="Voolstra C.R."/>
        </authorList>
    </citation>
    <scope>NUCLEOTIDE SEQUENCE [LARGE SCALE GENOMIC DNA]</scope>
    <source>
        <strain evidence="5 6">CCMP2467</strain>
    </source>
</reference>
<dbReference type="PROSITE" id="PS50853">
    <property type="entry name" value="FN3"/>
    <property type="match status" value="5"/>
</dbReference>
<dbReference type="Pfam" id="PF00041">
    <property type="entry name" value="fn3"/>
    <property type="match status" value="2"/>
</dbReference>
<dbReference type="PRINTS" id="PR00014">
    <property type="entry name" value="FNTYPEIII"/>
</dbReference>
<gene>
    <name evidence="5" type="primary">TTN</name>
    <name evidence="5" type="ORF">AK812_SmicGene247</name>
</gene>
<dbReference type="OrthoDB" id="6136057at2759"/>
<evidence type="ECO:0000256" key="1">
    <source>
        <dbReference type="ARBA" id="ARBA00022737"/>
    </source>
</evidence>
<keyword evidence="3" id="KW-0472">Membrane</keyword>
<feature type="region of interest" description="Disordered" evidence="2">
    <location>
        <begin position="208"/>
        <end position="241"/>
    </location>
</feature>
<dbReference type="PANTHER" id="PTHR13817:SF73">
    <property type="entry name" value="FIBRONECTIN TYPE-III DOMAIN-CONTAINING PROTEIN"/>
    <property type="match status" value="1"/>
</dbReference>
<keyword evidence="6" id="KW-1185">Reference proteome</keyword>
<feature type="region of interest" description="Disordered" evidence="2">
    <location>
        <begin position="1098"/>
        <end position="1135"/>
    </location>
</feature>
<dbReference type="InterPro" id="IPR013783">
    <property type="entry name" value="Ig-like_fold"/>
</dbReference>
<evidence type="ECO:0000259" key="4">
    <source>
        <dbReference type="PROSITE" id="PS50853"/>
    </source>
</evidence>
<evidence type="ECO:0000313" key="6">
    <source>
        <dbReference type="Proteomes" id="UP000186817"/>
    </source>
</evidence>
<evidence type="ECO:0000313" key="5">
    <source>
        <dbReference type="EMBL" id="OLQ15495.1"/>
    </source>
</evidence>
<accession>A0A1Q9F724</accession>
<name>A0A1Q9F724_SYMMI</name>
<feature type="domain" description="Fibronectin type-III" evidence="4">
    <location>
        <begin position="1388"/>
        <end position="1486"/>
    </location>
</feature>
<feature type="domain" description="Fibronectin type-III" evidence="4">
    <location>
        <begin position="1060"/>
        <end position="1189"/>
    </location>
</feature>
<keyword evidence="3" id="KW-1133">Transmembrane helix</keyword>
<feature type="compositionally biased region" description="Basic residues" evidence="2">
    <location>
        <begin position="1112"/>
        <end position="1122"/>
    </location>
</feature>
<feature type="region of interest" description="Disordered" evidence="2">
    <location>
        <begin position="989"/>
        <end position="1016"/>
    </location>
</feature>
<sequence length="1524" mass="164796">MEPSCLAPDAPPRQLAALPDWALSWLLLGLVVLIAGAIKTLLALWNQWQELRQDHQSMQRALSELGDQVSSMQSLLQQAVLQQAAPVLAEPQSFLQPLLLEKWRETRSDLFQTVRLFGLEVQELKEKTTQLFPLFALMRKSVLPLHADIPEALKTMNEHLGNLKDNVDSLTTEEHGVYEAATQAVLSALKALEDRLWRAQKEFKAPLAGAQAAMTQPTPVAATPRDQNQATTPTDTPAPPELKAFTDALKDVKAYIDDKSKVLLEVKNLLETKGTQATTSAPTTDLGPTLDAALKPLSETLSTIDSTTAGSSRDLSNHIWECGGRHQAMDGTLSGVPGMVRDLQNRVGTTQRKLDDWSDSTGTMDDSPGVTKCLCQLREVQDELSRSSQSTEALTQRVDSITESIGTLSTRIQSMQTLLDKMAAARPKAPPPTFLSLRRLHISPPLGQRSKLIQAPPTASQGAPAGANVINLNPPPQQDTVTVWMEGRAFQIPTTMDLRTCHDLLSPVAKDISHEEVLFGAFASTSELPLHRTVFTDERLLGALTSTSELPLHRPAEVVLTRGVLLEVPQLRSLSTRSQQGLPLEDIAVRLIHSFGDLTSAFNLLPKASQVNQTQPRSAAANRSLSPEFFGPARLPGASKARATDLGGHVARNATREAKAEGDVYALTERQWLHALRGSSHCRLLPEAEARMEANRQVENQGRRTVEATLSGSLQPALRELTSLFPNLTERLCVAKTSFHPYEAMVVRASTLPYGFFGHRLARRATASAVHFTAPRNANEALGAAPFLAVVPLGLERSLVEGVEIESRALLEPASRTFAAALVRAPGRRAPGASGLWALQLCASEDGLRALSTVGPPLSFRVHTRTPSPPSAPYLTATGLSESGCFIIVNWHEPLDSGGSPIIAHDLKLWEREKYVQGEEPLAASRLKAGASEWSALSEALRTPEPRPKDLGPPEAVEAGLEFATLRWTSSTIDVECYEILVEPQSSSEPSWVSTVEAPAEEPGPTESGSEQTEATIAGLRPRQLYCFRVRGRGKSEPGPWSMRSELVYTAARNPQVATAPTAPVQAERMRDGMVLVWNAPANEGEAPVVRYVVQGRKLGSKAEPGSSKHQPSGRKRVKKPPPNRQPGEEASTEQLEDFLQFQTADASTRLTLQGLQGNARYVFQVFALSAGGLSAPSPLSAPLTTAAVAPRRPKCLTVSLALQKEVTLRWEPSPDDGGQPIEKYTLEVINGSEPADRQVKEFEPHCTEGLVDGLSGNTRYFFRLCATSALGASPAAELLVRSGPVPPGLPGMPRLLNEPTATSATLAWSAPADNGGGAILGYSLEGTGIGDDCAYYALDVTAKKGKVEGLLPDRRYRFRVCARNAAGVGPHSEWSAAVRTAPAPPMEPPKPRATAASARTIQVTWGEALLAEAATHPRYWEVAVFKAAKEPHPGTEECILRAKSPPLAVKALERYTQYVFRVRAFGFGGWSSWSSASEPIATSEEWTNEEIVDALLPKFGGVCEDHSGTGVVFLESQIKACGI</sequence>
<dbReference type="InterPro" id="IPR036116">
    <property type="entry name" value="FN3_sf"/>
</dbReference>
<feature type="domain" description="Fibronectin type-III" evidence="4">
    <location>
        <begin position="1190"/>
        <end position="1289"/>
    </location>
</feature>
<dbReference type="EMBL" id="LSRX01000002">
    <property type="protein sequence ID" value="OLQ15495.1"/>
    <property type="molecule type" value="Genomic_DNA"/>
</dbReference>
<dbReference type="SMART" id="SM00060">
    <property type="entry name" value="FN3"/>
    <property type="match status" value="5"/>
</dbReference>
<evidence type="ECO:0000256" key="2">
    <source>
        <dbReference type="SAM" id="MobiDB-lite"/>
    </source>
</evidence>
<dbReference type="CDD" id="cd00063">
    <property type="entry name" value="FN3"/>
    <property type="match status" value="4"/>
</dbReference>
<dbReference type="SUPFAM" id="SSF49265">
    <property type="entry name" value="Fibronectin type III"/>
    <property type="match status" value="3"/>
</dbReference>
<feature type="domain" description="Fibronectin type-III" evidence="4">
    <location>
        <begin position="950"/>
        <end position="1053"/>
    </location>
</feature>
<dbReference type="InterPro" id="IPR003961">
    <property type="entry name" value="FN3_dom"/>
</dbReference>
<dbReference type="PANTHER" id="PTHR13817">
    <property type="entry name" value="TITIN"/>
    <property type="match status" value="1"/>
</dbReference>
<keyword evidence="1" id="KW-0677">Repeat</keyword>
<dbReference type="Gene3D" id="2.60.40.10">
    <property type="entry name" value="Immunoglobulins"/>
    <property type="match status" value="5"/>
</dbReference>
<organism evidence="5 6">
    <name type="scientific">Symbiodinium microadriaticum</name>
    <name type="common">Dinoflagellate</name>
    <name type="synonym">Zooxanthella microadriatica</name>
    <dbReference type="NCBI Taxonomy" id="2951"/>
    <lineage>
        <taxon>Eukaryota</taxon>
        <taxon>Sar</taxon>
        <taxon>Alveolata</taxon>
        <taxon>Dinophyceae</taxon>
        <taxon>Suessiales</taxon>
        <taxon>Symbiodiniaceae</taxon>
        <taxon>Symbiodinium</taxon>
    </lineage>
</organism>
<keyword evidence="3" id="KW-0812">Transmembrane</keyword>